<evidence type="ECO:0000256" key="1">
    <source>
        <dbReference type="ARBA" id="ARBA00012493"/>
    </source>
</evidence>
<keyword evidence="3" id="KW-0548">Nucleotidyltransferase</keyword>
<dbReference type="Pfam" id="PF00078">
    <property type="entry name" value="RVT_1"/>
    <property type="match status" value="1"/>
</dbReference>
<evidence type="ECO:0000256" key="8">
    <source>
        <dbReference type="ARBA" id="ARBA00034120"/>
    </source>
</evidence>
<dbReference type="GO" id="GO:0003723">
    <property type="term" value="F:RNA binding"/>
    <property type="evidence" value="ECO:0007669"/>
    <property type="project" value="InterPro"/>
</dbReference>
<dbReference type="PANTHER" id="PTHR34047">
    <property type="entry name" value="NUCLEAR INTRON MATURASE 1, MITOCHONDRIAL-RELATED"/>
    <property type="match status" value="1"/>
</dbReference>
<evidence type="ECO:0000256" key="7">
    <source>
        <dbReference type="ARBA" id="ARBA00023118"/>
    </source>
</evidence>
<evidence type="ECO:0000256" key="5">
    <source>
        <dbReference type="ARBA" id="ARBA00022842"/>
    </source>
</evidence>
<keyword evidence="11" id="KW-1185">Reference proteome</keyword>
<evidence type="ECO:0000256" key="4">
    <source>
        <dbReference type="ARBA" id="ARBA00022723"/>
    </source>
</evidence>
<keyword evidence="6 10" id="KW-0695">RNA-directed DNA polymerase</keyword>
<dbReference type="OrthoDB" id="9780724at2"/>
<evidence type="ECO:0000256" key="9">
    <source>
        <dbReference type="ARBA" id="ARBA00048173"/>
    </source>
</evidence>
<dbReference type="GO" id="GO:0051607">
    <property type="term" value="P:defense response to virus"/>
    <property type="evidence" value="ECO:0007669"/>
    <property type="project" value="UniProtKB-KW"/>
</dbReference>
<dbReference type="InterPro" id="IPR051083">
    <property type="entry name" value="GrpII_Intron_Splice-Mob/Def"/>
</dbReference>
<evidence type="ECO:0000313" key="10">
    <source>
        <dbReference type="EMBL" id="NSL86675.1"/>
    </source>
</evidence>
<dbReference type="SUPFAM" id="SSF56672">
    <property type="entry name" value="DNA/RNA polymerases"/>
    <property type="match status" value="1"/>
</dbReference>
<dbReference type="PROSITE" id="PS50878">
    <property type="entry name" value="RT_POL"/>
    <property type="match status" value="1"/>
</dbReference>
<organism evidence="10 11">
    <name type="scientific">Chitinophaga solisilvae</name>
    <dbReference type="NCBI Taxonomy" id="1233460"/>
    <lineage>
        <taxon>Bacteria</taxon>
        <taxon>Pseudomonadati</taxon>
        <taxon>Bacteroidota</taxon>
        <taxon>Chitinophagia</taxon>
        <taxon>Chitinophagales</taxon>
        <taxon>Chitinophagaceae</taxon>
        <taxon>Chitinophaga</taxon>
    </lineage>
</organism>
<proteinExistence type="inferred from homology"/>
<gene>
    <name evidence="10" type="ORF">ECE50_007530</name>
</gene>
<protein>
    <recommendedName>
        <fullName evidence="1">RNA-directed DNA polymerase</fullName>
        <ecNumber evidence="1">2.7.7.49</ecNumber>
    </recommendedName>
</protein>
<name>A0A433W8M7_9BACT</name>
<dbReference type="EC" id="2.7.7.49" evidence="1"/>
<dbReference type="CDD" id="cd03487">
    <property type="entry name" value="RT_Bac_retron_II"/>
    <property type="match status" value="1"/>
</dbReference>
<dbReference type="InterPro" id="IPR000123">
    <property type="entry name" value="Reverse_transcriptase_msDNA"/>
</dbReference>
<dbReference type="GO" id="GO:0003964">
    <property type="term" value="F:RNA-directed DNA polymerase activity"/>
    <property type="evidence" value="ECO:0007669"/>
    <property type="project" value="UniProtKB-KW"/>
</dbReference>
<dbReference type="PRINTS" id="PR00866">
    <property type="entry name" value="RNADNAPOLMS"/>
</dbReference>
<dbReference type="Proteomes" id="UP000281028">
    <property type="component" value="Unassembled WGS sequence"/>
</dbReference>
<evidence type="ECO:0000256" key="3">
    <source>
        <dbReference type="ARBA" id="ARBA00022695"/>
    </source>
</evidence>
<dbReference type="EMBL" id="RIAR02000001">
    <property type="protein sequence ID" value="NSL86675.1"/>
    <property type="molecule type" value="Genomic_DNA"/>
</dbReference>
<comment type="catalytic activity">
    <reaction evidence="9">
        <text>DNA(n) + a 2'-deoxyribonucleoside 5'-triphosphate = DNA(n+1) + diphosphate</text>
        <dbReference type="Rhea" id="RHEA:22508"/>
        <dbReference type="Rhea" id="RHEA-COMP:17339"/>
        <dbReference type="Rhea" id="RHEA-COMP:17340"/>
        <dbReference type="ChEBI" id="CHEBI:33019"/>
        <dbReference type="ChEBI" id="CHEBI:61560"/>
        <dbReference type="ChEBI" id="CHEBI:173112"/>
        <dbReference type="EC" id="2.7.7.49"/>
    </reaction>
</comment>
<dbReference type="PANTHER" id="PTHR34047:SF7">
    <property type="entry name" value="RNA-DIRECTED DNA POLYMERASE"/>
    <property type="match status" value="1"/>
</dbReference>
<keyword evidence="7" id="KW-0051">Antiviral defense</keyword>
<evidence type="ECO:0000256" key="6">
    <source>
        <dbReference type="ARBA" id="ARBA00022918"/>
    </source>
</evidence>
<dbReference type="AlphaFoldDB" id="A0A433W8M7"/>
<keyword evidence="2" id="KW-0808">Transferase</keyword>
<evidence type="ECO:0000313" key="11">
    <source>
        <dbReference type="Proteomes" id="UP000281028"/>
    </source>
</evidence>
<accession>A0A433W8M7</accession>
<dbReference type="InterPro" id="IPR000477">
    <property type="entry name" value="RT_dom"/>
</dbReference>
<evidence type="ECO:0000256" key="2">
    <source>
        <dbReference type="ARBA" id="ARBA00022679"/>
    </source>
</evidence>
<keyword evidence="4" id="KW-0479">Metal-binding</keyword>
<comment type="similarity">
    <text evidence="8">Belongs to the bacterial reverse transcriptase family.</text>
</comment>
<comment type="caution">
    <text evidence="10">The sequence shown here is derived from an EMBL/GenBank/DDBJ whole genome shotgun (WGS) entry which is preliminary data.</text>
</comment>
<dbReference type="GO" id="GO:0046872">
    <property type="term" value="F:metal ion binding"/>
    <property type="evidence" value="ECO:0007669"/>
    <property type="project" value="UniProtKB-KW"/>
</dbReference>
<sequence length="517" mass="58164">MAEGLTRQQLYDRIRASSKEEYILEEMTRLGFWARNTTQPSPSETLIRKEGELRRELNELLAEKQKYRNRERMLADMRKERMQKAKDKRAETKKRNEEKRREKAAAWVVQKNLNIVYLGEEVSAGLNKNVSDEAQLKKFCLPVFNDAVALANAMGITIGKLRFLAFNRKVATGTHYQRFAIPKKSGGTRVISAPMPQLKAAQHWILEHILYKIENGKAAHGFVPGKSIVTNAAPHVGQDLVINMDLRDFFPSIPYKRVKGLFCKLGYSEQVATILALICTEPEVDEVMLDNRKYYVAKTDRHLPQGAPTSPAITNLICFKLDRRFEGLAAKYGYVYTRYADDMTFSVKGDAADKAGQVIWAVKQVVKEEGFTLHPDKLKVMRKGDKREVTGIVVNEKLSIDRDTLHKFRALLHQISKTGLAGKHWGKGNIISSMEGFANYVYMVKPEQGAKLKATLATLLQREDIKAEARSIWTGEATAVAAAPADTIADTTASVTPVTPKPEGKATGAEKPWWDIL</sequence>
<keyword evidence="5" id="KW-0460">Magnesium</keyword>
<dbReference type="InterPro" id="IPR043502">
    <property type="entry name" value="DNA/RNA_pol_sf"/>
</dbReference>
<reference evidence="10" key="1">
    <citation type="submission" date="2020-05" db="EMBL/GenBank/DDBJ databases">
        <title>Chitinophaga laudate sp. nov., isolated from a tropical peat swamp.</title>
        <authorList>
            <person name="Goh C.B.S."/>
            <person name="Lee M.S."/>
            <person name="Parimannan S."/>
            <person name="Pasbakhsh P."/>
            <person name="Yule C.M."/>
            <person name="Rajandas H."/>
            <person name="Loke S."/>
            <person name="Croft L."/>
            <person name="Tan J.B.L."/>
        </authorList>
    </citation>
    <scope>NUCLEOTIDE SEQUENCE</scope>
    <source>
        <strain evidence="10">Mgbs1</strain>
    </source>
</reference>